<evidence type="ECO:0000259" key="2">
    <source>
        <dbReference type="PROSITE" id="PS50989"/>
    </source>
</evidence>
<dbReference type="SUPFAM" id="SSF52096">
    <property type="entry name" value="ClpP/crotonase"/>
    <property type="match status" value="2"/>
</dbReference>
<dbReference type="PROSITE" id="PS50989">
    <property type="entry name" value="COA_CT_CTER"/>
    <property type="match status" value="1"/>
</dbReference>
<gene>
    <name evidence="3" type="ORF">WG926_13975</name>
</gene>
<reference evidence="3 4" key="1">
    <citation type="submission" date="2024-03" db="EMBL/GenBank/DDBJ databases">
        <title>High-quality draft genome sequencing of Tistrella sp. BH-R2-4.</title>
        <authorList>
            <person name="Dong C."/>
        </authorList>
    </citation>
    <scope>NUCLEOTIDE SEQUENCE [LARGE SCALE GENOMIC DNA]</scope>
    <source>
        <strain evidence="3 4">BH-R2-4</strain>
    </source>
</reference>
<evidence type="ECO:0000313" key="4">
    <source>
        <dbReference type="Proteomes" id="UP001413721"/>
    </source>
</evidence>
<keyword evidence="4" id="KW-1185">Reference proteome</keyword>
<evidence type="ECO:0000259" key="1">
    <source>
        <dbReference type="PROSITE" id="PS50980"/>
    </source>
</evidence>
<feature type="domain" description="CoA carboxyltransferase C-terminal" evidence="2">
    <location>
        <begin position="275"/>
        <end position="527"/>
    </location>
</feature>
<accession>A0ABU9YKU0</accession>
<dbReference type="Gene3D" id="3.90.226.10">
    <property type="entry name" value="2-enoyl-CoA Hydratase, Chain A, domain 1"/>
    <property type="match status" value="2"/>
</dbReference>
<dbReference type="EMBL" id="JBBKTW010000005">
    <property type="protein sequence ID" value="MEN2989418.1"/>
    <property type="molecule type" value="Genomic_DNA"/>
</dbReference>
<dbReference type="InterPro" id="IPR011762">
    <property type="entry name" value="COA_CT_N"/>
</dbReference>
<dbReference type="InterPro" id="IPR029045">
    <property type="entry name" value="ClpP/crotonase-like_dom_sf"/>
</dbReference>
<name>A0ABU9YKU0_9PROT</name>
<dbReference type="PANTHER" id="PTHR22855">
    <property type="entry name" value="ACETYL, PROPIONYL, PYRUVATE, AND GLUTACONYL CARBOXYLASE-RELATED"/>
    <property type="match status" value="1"/>
</dbReference>
<protein>
    <submittedName>
        <fullName evidence="3">Carboxyl transferase domain-containing protein</fullName>
    </submittedName>
</protein>
<evidence type="ECO:0000313" key="3">
    <source>
        <dbReference type="EMBL" id="MEN2989418.1"/>
    </source>
</evidence>
<dbReference type="CDD" id="cd14686">
    <property type="entry name" value="bZIP"/>
    <property type="match status" value="1"/>
</dbReference>
<dbReference type="InterPro" id="IPR011763">
    <property type="entry name" value="COA_CT_C"/>
</dbReference>
<comment type="caution">
    <text evidence="3">The sequence shown here is derived from an EMBL/GenBank/DDBJ whole genome shotgun (WGS) entry which is preliminary data.</text>
</comment>
<organism evidence="3 4">
    <name type="scientific">Tistrella arctica</name>
    <dbReference type="NCBI Taxonomy" id="3133430"/>
    <lineage>
        <taxon>Bacteria</taxon>
        <taxon>Pseudomonadati</taxon>
        <taxon>Pseudomonadota</taxon>
        <taxon>Alphaproteobacteria</taxon>
        <taxon>Geminicoccales</taxon>
        <taxon>Geminicoccaceae</taxon>
        <taxon>Tistrella</taxon>
    </lineage>
</organism>
<sequence>MSFIRSAIDGQSEEFRRRYARNRALVAELRERQRAARHDRPEADIRRLERQGKMLPRERLERLLDPGTPFLELSTLAAGLAYDGEAPGASSITGIGVISGREVMIHADDSSIKGGAWYPLTIKKIVRALDIAIENRLPVVHLCDSAGGFLPRQSELFPDKHMAGRIFRNQAILSRMGVKQLAIVFGHCTAGGAYVPALSDYNVIVRGTGAVFLAGPPLVKAATGEVVGVEDLGGCDLHTRTSGTCDYPAATEMEAIAIGREIVAQWDRSRKWIAPVDAPEAPAYDPDELYGILPDDIKKGFDMREVIARMVDGSRFHEYQPAYGTTLVAGFANLWGYRVGILANNGVLFNDSTLKAAHFMELCNQNDTPLLFLQNITGYMVGRDYEAAGITKDGAKMIMAQSCSHVPKLTVMCNASFGAGNYGMCGRAYDARFLFSWPGHQIGVMGGDQAGRTLADVKARQMARNGAAPDPALLDAVRAATQRDYEAQTSSWHSTSEIWDDGMLDPVDTRNALGIALAAAAQAPMDRQGYGVFRF</sequence>
<keyword evidence="3" id="KW-0808">Transferase</keyword>
<dbReference type="InterPro" id="IPR034733">
    <property type="entry name" value="AcCoA_carboxyl_beta"/>
</dbReference>
<dbReference type="PROSITE" id="PS50980">
    <property type="entry name" value="COA_CT_NTER"/>
    <property type="match status" value="1"/>
</dbReference>
<feature type="domain" description="CoA carboxyltransferase N-terminal" evidence="1">
    <location>
        <begin position="18"/>
        <end position="278"/>
    </location>
</feature>
<dbReference type="Pfam" id="PF01039">
    <property type="entry name" value="Carboxyl_trans"/>
    <property type="match status" value="1"/>
</dbReference>
<dbReference type="RefSeq" id="WP_345937569.1">
    <property type="nucleotide sequence ID" value="NZ_JBBKTW010000005.1"/>
</dbReference>
<proteinExistence type="predicted"/>
<dbReference type="Proteomes" id="UP001413721">
    <property type="component" value="Unassembled WGS sequence"/>
</dbReference>
<dbReference type="PANTHER" id="PTHR22855:SF13">
    <property type="entry name" value="METHYLCROTONOYL-COA CARBOXYLASE BETA CHAIN, MITOCHONDRIAL"/>
    <property type="match status" value="1"/>
</dbReference>
<dbReference type="InterPro" id="IPR045190">
    <property type="entry name" value="MCCB/AccD1-like"/>
</dbReference>
<dbReference type="GO" id="GO:0016740">
    <property type="term" value="F:transferase activity"/>
    <property type="evidence" value="ECO:0007669"/>
    <property type="project" value="UniProtKB-KW"/>
</dbReference>